<protein>
    <submittedName>
        <fullName evidence="2">Putative signal peptide protein</fullName>
    </submittedName>
</protein>
<dbReference type="Proteomes" id="UP000037035">
    <property type="component" value="Unassembled WGS sequence"/>
</dbReference>
<feature type="non-terminal residue" evidence="2">
    <location>
        <position position="87"/>
    </location>
</feature>
<reference evidence="2 3" key="1">
    <citation type="submission" date="2015-08" db="EMBL/GenBank/DDBJ databases">
        <title>Next Generation Sequencing and Analysis of the Genome of Puccinia sorghi L Schw, the Causal Agent of Maize Common Rust.</title>
        <authorList>
            <person name="Rochi L."/>
            <person name="Burguener G."/>
            <person name="Darino M."/>
            <person name="Turjanski A."/>
            <person name="Kreff E."/>
            <person name="Dieguez M.J."/>
            <person name="Sacco F."/>
        </authorList>
    </citation>
    <scope>NUCLEOTIDE SEQUENCE [LARGE SCALE GENOMIC DNA]</scope>
    <source>
        <strain evidence="2 3">RO10H11247</strain>
    </source>
</reference>
<sequence>MFLGGLIRQKGVLLLILFTACECCQGVLTNLGSPNIHFISLDFAKQQFLPLTDIHSFPVHLVNSSKEPSFWVLKKTKWTFHFSNFPS</sequence>
<name>A0A0L6VNP6_9BASI</name>
<keyword evidence="3" id="KW-1185">Reference proteome</keyword>
<gene>
    <name evidence="2" type="ORF">VP01_12948g1</name>
</gene>
<dbReference type="AlphaFoldDB" id="A0A0L6VNP6"/>
<keyword evidence="1" id="KW-0732">Signal</keyword>
<feature type="non-terminal residue" evidence="2">
    <location>
        <position position="1"/>
    </location>
</feature>
<evidence type="ECO:0000256" key="1">
    <source>
        <dbReference type="SAM" id="SignalP"/>
    </source>
</evidence>
<feature type="chain" id="PRO_5005568598" evidence="1">
    <location>
        <begin position="27"/>
        <end position="87"/>
    </location>
</feature>
<evidence type="ECO:0000313" key="3">
    <source>
        <dbReference type="Proteomes" id="UP000037035"/>
    </source>
</evidence>
<accession>A0A0L6VNP6</accession>
<evidence type="ECO:0000313" key="2">
    <source>
        <dbReference type="EMBL" id="KNZ62257.1"/>
    </source>
</evidence>
<comment type="caution">
    <text evidence="2">The sequence shown here is derived from an EMBL/GenBank/DDBJ whole genome shotgun (WGS) entry which is preliminary data.</text>
</comment>
<dbReference type="VEuPathDB" id="FungiDB:VP01_12948g1"/>
<dbReference type="OrthoDB" id="128646at2759"/>
<feature type="signal peptide" evidence="1">
    <location>
        <begin position="1"/>
        <end position="26"/>
    </location>
</feature>
<organism evidence="2 3">
    <name type="scientific">Puccinia sorghi</name>
    <dbReference type="NCBI Taxonomy" id="27349"/>
    <lineage>
        <taxon>Eukaryota</taxon>
        <taxon>Fungi</taxon>
        <taxon>Dikarya</taxon>
        <taxon>Basidiomycota</taxon>
        <taxon>Pucciniomycotina</taxon>
        <taxon>Pucciniomycetes</taxon>
        <taxon>Pucciniales</taxon>
        <taxon>Pucciniaceae</taxon>
        <taxon>Puccinia</taxon>
    </lineage>
</organism>
<dbReference type="EMBL" id="LAVV01003274">
    <property type="protein sequence ID" value="KNZ62257.1"/>
    <property type="molecule type" value="Genomic_DNA"/>
</dbReference>
<proteinExistence type="predicted"/>